<name>A0A7D5T791_9EURY</name>
<dbReference type="RefSeq" id="WP_179908231.1">
    <property type="nucleotide sequence ID" value="NZ_CP058910.1"/>
</dbReference>
<feature type="domain" description="DUF7437" evidence="2">
    <location>
        <begin position="112"/>
        <end position="176"/>
    </location>
</feature>
<keyword evidence="4" id="KW-1185">Reference proteome</keyword>
<feature type="domain" description="Transcription regulator TrmB N-terminal" evidence="1">
    <location>
        <begin position="29"/>
        <end position="83"/>
    </location>
</feature>
<dbReference type="SUPFAM" id="SSF46785">
    <property type="entry name" value="Winged helix' DNA-binding domain"/>
    <property type="match status" value="1"/>
</dbReference>
<dbReference type="Gene3D" id="1.10.10.10">
    <property type="entry name" value="Winged helix-like DNA-binding domain superfamily/Winged helix DNA-binding domain"/>
    <property type="match status" value="1"/>
</dbReference>
<evidence type="ECO:0000259" key="2">
    <source>
        <dbReference type="Pfam" id="PF24218"/>
    </source>
</evidence>
<evidence type="ECO:0000313" key="3">
    <source>
        <dbReference type="EMBL" id="QLH78315.1"/>
    </source>
</evidence>
<dbReference type="GeneID" id="56078957"/>
<dbReference type="InterPro" id="IPR036388">
    <property type="entry name" value="WH-like_DNA-bd_sf"/>
</dbReference>
<evidence type="ECO:0000313" key="4">
    <source>
        <dbReference type="Proteomes" id="UP000509667"/>
    </source>
</evidence>
<accession>A0A7D5T791</accession>
<gene>
    <name evidence="3" type="ORF">HZS55_13800</name>
</gene>
<sequence length="206" mass="22488">MSDTSNRADGDIVRDFLSVADLLEEPQLAQLYAYLAREGEATVQDVMDDLELAQGTAYSYVNRLVDAGVVDITDDEQPRQYAAREIDLTVTTAAGDREYTITPALIDAVGRRETDADIDTYIDRHGVAGLATALTYAVARERGEVTHRLMAEDLDISPLAAEMILQALRPVVHEHYDIEEAGAGLGELDIDDGDAMTIDKADGDDR</sequence>
<dbReference type="KEGG" id="hrr:HZS55_13800"/>
<dbReference type="InterPro" id="IPR055860">
    <property type="entry name" value="DUF7437"/>
</dbReference>
<organism evidence="3 4">
    <name type="scientific">Halosimplex rubrum</name>
    <dbReference type="NCBI Taxonomy" id="869889"/>
    <lineage>
        <taxon>Archaea</taxon>
        <taxon>Methanobacteriati</taxon>
        <taxon>Methanobacteriota</taxon>
        <taxon>Stenosarchaea group</taxon>
        <taxon>Halobacteria</taxon>
        <taxon>Halobacteriales</taxon>
        <taxon>Haloarculaceae</taxon>
        <taxon>Halosimplex</taxon>
    </lineage>
</organism>
<dbReference type="AlphaFoldDB" id="A0A7D5T791"/>
<dbReference type="Pfam" id="PF24218">
    <property type="entry name" value="DUF7437"/>
    <property type="match status" value="1"/>
</dbReference>
<evidence type="ECO:0000259" key="1">
    <source>
        <dbReference type="Pfam" id="PF01978"/>
    </source>
</evidence>
<dbReference type="EMBL" id="CP058910">
    <property type="protein sequence ID" value="QLH78315.1"/>
    <property type="molecule type" value="Genomic_DNA"/>
</dbReference>
<reference evidence="3 4" key="1">
    <citation type="submission" date="2020-07" db="EMBL/GenBank/DDBJ databases">
        <title>Halosimplex pelagicum sp. nov. and Halosimplex rubrum sp. nov., isolated from salted brown alga Laminaria, and emended description of the genus Halosimplex.</title>
        <authorList>
            <person name="Cui H."/>
        </authorList>
    </citation>
    <scope>NUCLEOTIDE SEQUENCE [LARGE SCALE GENOMIC DNA]</scope>
    <source>
        <strain evidence="3 4">R27</strain>
    </source>
</reference>
<protein>
    <submittedName>
        <fullName evidence="3">ArsR family transcriptional regulator</fullName>
    </submittedName>
</protein>
<dbReference type="InterPro" id="IPR002831">
    <property type="entry name" value="Tscrpt_reg_TrmB_N"/>
</dbReference>
<dbReference type="Proteomes" id="UP000509667">
    <property type="component" value="Chromosome"/>
</dbReference>
<dbReference type="OrthoDB" id="350231at2157"/>
<dbReference type="InterPro" id="IPR036390">
    <property type="entry name" value="WH_DNA-bd_sf"/>
</dbReference>
<dbReference type="Pfam" id="PF01978">
    <property type="entry name" value="TrmB"/>
    <property type="match status" value="1"/>
</dbReference>
<proteinExistence type="predicted"/>